<reference evidence="5 6" key="1">
    <citation type="submission" date="2019-07" db="EMBL/GenBank/DDBJ databases">
        <title>Whole genome shotgun sequence of Acetobacter nitrogenifigens NBRC 105050.</title>
        <authorList>
            <person name="Hosoyama A."/>
            <person name="Uohara A."/>
            <person name="Ohji S."/>
            <person name="Ichikawa N."/>
        </authorList>
    </citation>
    <scope>NUCLEOTIDE SEQUENCE [LARGE SCALE GENOMIC DNA]</scope>
    <source>
        <strain evidence="5 6">NBRC 105050</strain>
    </source>
</reference>
<dbReference type="PANTHER" id="PTHR43490:SF99">
    <property type="entry name" value="SHORT-CHAIN DEHYDROGENASE_REDUCTASE"/>
    <property type="match status" value="1"/>
</dbReference>
<dbReference type="RefSeq" id="WP_026399115.1">
    <property type="nucleotide sequence ID" value="NZ_AUBI01000032.1"/>
</dbReference>
<dbReference type="InterPro" id="IPR045313">
    <property type="entry name" value="CBR1-like"/>
</dbReference>
<keyword evidence="2" id="KW-0521">NADP</keyword>
<evidence type="ECO:0000256" key="3">
    <source>
        <dbReference type="ARBA" id="ARBA00023002"/>
    </source>
</evidence>
<keyword evidence="3" id="KW-0560">Oxidoreductase</keyword>
<dbReference type="InterPro" id="IPR036291">
    <property type="entry name" value="NAD(P)-bd_dom_sf"/>
</dbReference>
<protein>
    <submittedName>
        <fullName evidence="5">Short-chain dehydrogenase</fullName>
    </submittedName>
</protein>
<sequence>MNTNHRVALITGANKGIGFEIARQLGEAGVTVLIGARDAKRGAEAAARLVAQGITAAYVPLDVTNITSFGAAALLIEERHTQLDILINNAGIWKIKEDGMPSVTTPSVIRETMETNFIGLVAVTQAMLPLLRRSDSGRIVNLSSTLGSLNANSDPTNPYYSTRLLAYNASKTAVNMFTVQLAQELRHTSIAVNAVSPGFVKTDLTAGNGFKESAEGAAAPVHFALLESNAITGRFADANGDIPW</sequence>
<dbReference type="CDD" id="cd05324">
    <property type="entry name" value="carb_red_PTCR-like_SDR_c"/>
    <property type="match status" value="1"/>
</dbReference>
<proteinExistence type="inferred from homology"/>
<dbReference type="InterPro" id="IPR002347">
    <property type="entry name" value="SDR_fam"/>
</dbReference>
<dbReference type="PANTHER" id="PTHR43490">
    <property type="entry name" value="(+)-NEOMENTHOL DEHYDROGENASE"/>
    <property type="match status" value="1"/>
</dbReference>
<accession>A0A511XF52</accession>
<comment type="caution">
    <text evidence="5">The sequence shown here is derived from an EMBL/GenBank/DDBJ whole genome shotgun (WGS) entry which is preliminary data.</text>
</comment>
<gene>
    <name evidence="5" type="ORF">ANI02nite_34630</name>
</gene>
<dbReference type="InterPro" id="IPR020904">
    <property type="entry name" value="Sc_DH/Rdtase_CS"/>
</dbReference>
<dbReference type="PRINTS" id="PR00081">
    <property type="entry name" value="GDHRDH"/>
</dbReference>
<dbReference type="GO" id="GO:0016616">
    <property type="term" value="F:oxidoreductase activity, acting on the CH-OH group of donors, NAD or NADP as acceptor"/>
    <property type="evidence" value="ECO:0007669"/>
    <property type="project" value="InterPro"/>
</dbReference>
<dbReference type="Gene3D" id="3.40.50.720">
    <property type="entry name" value="NAD(P)-binding Rossmann-like Domain"/>
    <property type="match status" value="1"/>
</dbReference>
<dbReference type="AlphaFoldDB" id="A0A511XF52"/>
<dbReference type="SUPFAM" id="SSF51735">
    <property type="entry name" value="NAD(P)-binding Rossmann-fold domains"/>
    <property type="match status" value="1"/>
</dbReference>
<dbReference type="Pfam" id="PF00106">
    <property type="entry name" value="adh_short"/>
    <property type="match status" value="1"/>
</dbReference>
<organism evidence="5 6">
    <name type="scientific">Acetobacter nitrogenifigens DSM 23921 = NBRC 105050</name>
    <dbReference type="NCBI Taxonomy" id="1120919"/>
    <lineage>
        <taxon>Bacteria</taxon>
        <taxon>Pseudomonadati</taxon>
        <taxon>Pseudomonadota</taxon>
        <taxon>Alphaproteobacteria</taxon>
        <taxon>Acetobacterales</taxon>
        <taxon>Acetobacteraceae</taxon>
        <taxon>Acetobacter</taxon>
    </lineage>
</organism>
<dbReference type="STRING" id="1120919.GCA_000429165_03730"/>
<dbReference type="EMBL" id="BJYF01000048">
    <property type="protein sequence ID" value="GEN61579.1"/>
    <property type="molecule type" value="Genomic_DNA"/>
</dbReference>
<dbReference type="Proteomes" id="UP000321635">
    <property type="component" value="Unassembled WGS sequence"/>
</dbReference>
<evidence type="ECO:0000313" key="6">
    <source>
        <dbReference type="Proteomes" id="UP000321635"/>
    </source>
</evidence>
<name>A0A511XF52_9PROT</name>
<dbReference type="PROSITE" id="PS00061">
    <property type="entry name" value="ADH_SHORT"/>
    <property type="match status" value="1"/>
</dbReference>
<evidence type="ECO:0000256" key="2">
    <source>
        <dbReference type="ARBA" id="ARBA00022857"/>
    </source>
</evidence>
<evidence type="ECO:0000313" key="5">
    <source>
        <dbReference type="EMBL" id="GEN61579.1"/>
    </source>
</evidence>
<dbReference type="PRINTS" id="PR00080">
    <property type="entry name" value="SDRFAMILY"/>
</dbReference>
<evidence type="ECO:0000256" key="1">
    <source>
        <dbReference type="ARBA" id="ARBA00006484"/>
    </source>
</evidence>
<evidence type="ECO:0000256" key="4">
    <source>
        <dbReference type="RuleBase" id="RU000363"/>
    </source>
</evidence>
<comment type="similarity">
    <text evidence="1 4">Belongs to the short-chain dehydrogenases/reductases (SDR) family.</text>
</comment>
<dbReference type="OrthoDB" id="9785826at2"/>
<keyword evidence="6" id="KW-1185">Reference proteome</keyword>